<gene>
    <name evidence="2" type="ORF">CALVIDRAFT_254967</name>
</gene>
<feature type="compositionally biased region" description="Low complexity" evidence="1">
    <location>
        <begin position="383"/>
        <end position="395"/>
    </location>
</feature>
<feature type="compositionally biased region" description="Low complexity" evidence="1">
    <location>
        <begin position="425"/>
        <end position="434"/>
    </location>
</feature>
<evidence type="ECO:0000256" key="1">
    <source>
        <dbReference type="SAM" id="MobiDB-lite"/>
    </source>
</evidence>
<evidence type="ECO:0000313" key="3">
    <source>
        <dbReference type="Proteomes" id="UP000076738"/>
    </source>
</evidence>
<dbReference type="EMBL" id="KV417302">
    <property type="protein sequence ID" value="KZO93344.1"/>
    <property type="molecule type" value="Genomic_DNA"/>
</dbReference>
<sequence length="520" mass="57412">MPVPIRSASPPPERVMPRQLQGLVDTCLEEGHYLSAFSTLDSIRTQRYRPSQKHLQQLLYIALYPPAERMSPWKRRRLSQPLGSPSKMSREPVPIPTADDSFAAVKLLHSFRITNTAEACALALPVLQERRSRDQESDDEDDDSRIARSAAYMGRARSAWELLRPGTVKRLGEEYVARRGEEEEEGGILVADHAVPVLEWMIDLWEGDAAAHIDQYSRLLLSQLPPPPNPNMPIMGTHSPLNIISYLLAPLPDTRQDGELWRPSRFAESTRRANLASRLLSLLVACTLPSPPPLSPASLLRQTSYILPDVGPSALELLLTTLRPLDASQTAAYSRFKIALSALYLAHTSRNASSDGLFGASPARKAIIVARRRPRALGRGDDTSSTTTDVAASSASVQDTTGRVYPIPSPKTILPMFPLEPKAASSSKVSSRSATPPLKPSLTAKTEADERHRIAKLCILRALQELDVHQLPIWKDAIGDGEVREAVEEWKMGDLTWELAARMLKDLEGKATMEACERSA</sequence>
<evidence type="ECO:0000313" key="2">
    <source>
        <dbReference type="EMBL" id="KZO93344.1"/>
    </source>
</evidence>
<name>A0A167J8J0_CALVF</name>
<feature type="region of interest" description="Disordered" evidence="1">
    <location>
        <begin position="425"/>
        <end position="446"/>
    </location>
</feature>
<keyword evidence="3" id="KW-1185">Reference proteome</keyword>
<dbReference type="Proteomes" id="UP000076738">
    <property type="component" value="Unassembled WGS sequence"/>
</dbReference>
<protein>
    <submittedName>
        <fullName evidence="2">Uncharacterized protein</fullName>
    </submittedName>
</protein>
<proteinExistence type="predicted"/>
<dbReference type="AlphaFoldDB" id="A0A167J8J0"/>
<reference evidence="2 3" key="1">
    <citation type="journal article" date="2016" name="Mol. Biol. Evol.">
        <title>Comparative Genomics of Early-Diverging Mushroom-Forming Fungi Provides Insights into the Origins of Lignocellulose Decay Capabilities.</title>
        <authorList>
            <person name="Nagy L.G."/>
            <person name="Riley R."/>
            <person name="Tritt A."/>
            <person name="Adam C."/>
            <person name="Daum C."/>
            <person name="Floudas D."/>
            <person name="Sun H."/>
            <person name="Yadav J.S."/>
            <person name="Pangilinan J."/>
            <person name="Larsson K.H."/>
            <person name="Matsuura K."/>
            <person name="Barry K."/>
            <person name="Labutti K."/>
            <person name="Kuo R."/>
            <person name="Ohm R.A."/>
            <person name="Bhattacharya S.S."/>
            <person name="Shirouzu T."/>
            <person name="Yoshinaga Y."/>
            <person name="Martin F.M."/>
            <person name="Grigoriev I.V."/>
            <person name="Hibbett D.S."/>
        </authorList>
    </citation>
    <scope>NUCLEOTIDE SEQUENCE [LARGE SCALE GENOMIC DNA]</scope>
    <source>
        <strain evidence="2 3">TUFC12733</strain>
    </source>
</reference>
<accession>A0A167J8J0</accession>
<dbReference type="STRING" id="1330018.A0A167J8J0"/>
<feature type="region of interest" description="Disordered" evidence="1">
    <location>
        <begin position="375"/>
        <end position="395"/>
    </location>
</feature>
<dbReference type="OrthoDB" id="2337158at2759"/>
<organism evidence="2 3">
    <name type="scientific">Calocera viscosa (strain TUFC12733)</name>
    <dbReference type="NCBI Taxonomy" id="1330018"/>
    <lineage>
        <taxon>Eukaryota</taxon>
        <taxon>Fungi</taxon>
        <taxon>Dikarya</taxon>
        <taxon>Basidiomycota</taxon>
        <taxon>Agaricomycotina</taxon>
        <taxon>Dacrymycetes</taxon>
        <taxon>Dacrymycetales</taxon>
        <taxon>Dacrymycetaceae</taxon>
        <taxon>Calocera</taxon>
    </lineage>
</organism>